<keyword evidence="1" id="KW-1133">Transmembrane helix</keyword>
<feature type="transmembrane region" description="Helical" evidence="1">
    <location>
        <begin position="105"/>
        <end position="123"/>
    </location>
</feature>
<protein>
    <submittedName>
        <fullName evidence="4">Reverse transcriptase domain-containing protein</fullName>
    </submittedName>
</protein>
<keyword evidence="1" id="KW-0472">Membrane</keyword>
<evidence type="ECO:0000313" key="4">
    <source>
        <dbReference type="WBParaSite" id="HNAJ_0001291001-mRNA-1"/>
    </source>
</evidence>
<dbReference type="Proteomes" id="UP000278807">
    <property type="component" value="Unassembled WGS sequence"/>
</dbReference>
<reference evidence="2 3" key="2">
    <citation type="submission" date="2018-11" db="EMBL/GenBank/DDBJ databases">
        <authorList>
            <consortium name="Pathogen Informatics"/>
        </authorList>
    </citation>
    <scope>NUCLEOTIDE SEQUENCE [LARGE SCALE GENOMIC DNA]</scope>
</reference>
<dbReference type="EMBL" id="UZAE01014756">
    <property type="protein sequence ID" value="VDO14358.1"/>
    <property type="molecule type" value="Genomic_DNA"/>
</dbReference>
<organism evidence="4">
    <name type="scientific">Rodentolepis nana</name>
    <name type="common">Dwarf tapeworm</name>
    <name type="synonym">Hymenolepis nana</name>
    <dbReference type="NCBI Taxonomy" id="102285"/>
    <lineage>
        <taxon>Eukaryota</taxon>
        <taxon>Metazoa</taxon>
        <taxon>Spiralia</taxon>
        <taxon>Lophotrochozoa</taxon>
        <taxon>Platyhelminthes</taxon>
        <taxon>Cestoda</taxon>
        <taxon>Eucestoda</taxon>
        <taxon>Cyclophyllidea</taxon>
        <taxon>Hymenolepididae</taxon>
        <taxon>Rodentolepis</taxon>
    </lineage>
</organism>
<evidence type="ECO:0000256" key="1">
    <source>
        <dbReference type="SAM" id="Phobius"/>
    </source>
</evidence>
<dbReference type="OrthoDB" id="6150687at2759"/>
<dbReference type="STRING" id="102285.A0A0R3TYG1"/>
<evidence type="ECO:0000313" key="3">
    <source>
        <dbReference type="Proteomes" id="UP000278807"/>
    </source>
</evidence>
<name>A0A0R3TYG1_RODNA</name>
<reference evidence="4" key="1">
    <citation type="submission" date="2017-02" db="UniProtKB">
        <authorList>
            <consortium name="WormBaseParasite"/>
        </authorList>
    </citation>
    <scope>IDENTIFICATION</scope>
</reference>
<sequence length="210" mass="23911">MLYQNPIFYKRAFHRELSQAALGPSIGSNLLQTGLPQGAVPALQTGLPQGAVTSCIQAFHRELSQAALFFPQGAVTTCTLFNVDRELSQAALFSMVLRENFMQMILFYGIPPLFSQMIWYYGIPPLRKFVLWYSAPKKNAQERRESVLNCAFKLLANWCDNNGMVINTAKTAFQTFSLARHRINSLLRYKDTTQEKTNEFTYLGMTFENQ</sequence>
<proteinExistence type="predicted"/>
<dbReference type="AlphaFoldDB" id="A0A0R3TYG1"/>
<accession>A0A0R3TYG1</accession>
<gene>
    <name evidence="2" type="ORF">HNAJ_LOCUS12884</name>
</gene>
<keyword evidence="3" id="KW-1185">Reference proteome</keyword>
<evidence type="ECO:0000313" key="2">
    <source>
        <dbReference type="EMBL" id="VDO14358.1"/>
    </source>
</evidence>
<keyword evidence="1" id="KW-0812">Transmembrane</keyword>
<dbReference type="WBParaSite" id="HNAJ_0001291001-mRNA-1">
    <property type="protein sequence ID" value="HNAJ_0001291001-mRNA-1"/>
    <property type="gene ID" value="HNAJ_0001291001"/>
</dbReference>